<dbReference type="Gene3D" id="2.60.40.200">
    <property type="entry name" value="Superoxide dismutase, copper/zinc binding domain"/>
    <property type="match status" value="1"/>
</dbReference>
<evidence type="ECO:0000256" key="5">
    <source>
        <dbReference type="ARBA" id="ARBA00023002"/>
    </source>
</evidence>
<dbReference type="Pfam" id="PF00080">
    <property type="entry name" value="Sod_Cu"/>
    <property type="match status" value="1"/>
</dbReference>
<dbReference type="EC" id="1.15.1.1" evidence="1"/>
<accession>A0A1I8NKK6</accession>
<evidence type="ECO:0000313" key="9">
    <source>
        <dbReference type="Proteomes" id="UP001652621"/>
    </source>
</evidence>
<evidence type="ECO:0000256" key="6">
    <source>
        <dbReference type="ARBA" id="ARBA00049204"/>
    </source>
</evidence>
<reference evidence="8" key="1">
    <citation type="submission" date="2020-05" db="UniProtKB">
        <authorList>
            <consortium name="EnsemblMetazoa"/>
        </authorList>
    </citation>
    <scope>IDENTIFICATION</scope>
    <source>
        <strain evidence="8">Aabys</strain>
    </source>
</reference>
<dbReference type="VEuPathDB" id="VectorBase:MDOMA2_010051"/>
<comment type="catalytic activity">
    <reaction evidence="6">
        <text>2 superoxide + 2 H(+) = H2O2 + O2</text>
        <dbReference type="Rhea" id="RHEA:20696"/>
        <dbReference type="ChEBI" id="CHEBI:15378"/>
        <dbReference type="ChEBI" id="CHEBI:15379"/>
        <dbReference type="ChEBI" id="CHEBI:16240"/>
        <dbReference type="ChEBI" id="CHEBI:18421"/>
        <dbReference type="EC" id="1.15.1.1"/>
    </reaction>
</comment>
<dbReference type="GeneID" id="105261891"/>
<proteinExistence type="predicted"/>
<dbReference type="RefSeq" id="XP_011293071.1">
    <property type="nucleotide sequence ID" value="XM_011294769.2"/>
</dbReference>
<sequence length="256" mass="27609">MSQLTVSRTTATQTNLILIAIILCNFNGPANGQSILERFRPNSNITANVNDEQVKIISGTKVKRYERLTVPINAGTLNLLQPHPPYVGLAYVAPNWQAGAKLTGEGIEGMITFQQLPYNNDIKVTLNATGLPEGKHALHIHTYGDLSDDCKATGGQFPNNFLGNIDVKEGGEVNVAFISIYLTLFGYNGIVGRSVVIHEKPIDINSALNAEVFSSPIHPIPTVNQVYQNEENSVGASIACGIISIMSSPIPTVNKK</sequence>
<keyword evidence="3" id="KW-0862">Zinc</keyword>
<dbReference type="GO" id="GO:0005507">
    <property type="term" value="F:copper ion binding"/>
    <property type="evidence" value="ECO:0007669"/>
    <property type="project" value="InterPro"/>
</dbReference>
<keyword evidence="4" id="KW-0049">Antioxidant</keyword>
<name>A0A1I8NKK6_MUSDO</name>
<dbReference type="VEuPathDB" id="VectorBase:MDOA016663"/>
<gene>
    <name evidence="8" type="primary">105261891</name>
    <name evidence="10" type="synonym">LOC105261891</name>
</gene>
<evidence type="ECO:0000259" key="7">
    <source>
        <dbReference type="Pfam" id="PF00080"/>
    </source>
</evidence>
<feature type="domain" description="Superoxide dismutase copper/zinc binding" evidence="7">
    <location>
        <begin position="108"/>
        <end position="243"/>
    </location>
</feature>
<evidence type="ECO:0000256" key="3">
    <source>
        <dbReference type="ARBA" id="ARBA00022833"/>
    </source>
</evidence>
<protein>
    <recommendedName>
        <fullName evidence="1">superoxide dismutase</fullName>
        <ecNumber evidence="1">1.15.1.1</ecNumber>
    </recommendedName>
</protein>
<keyword evidence="9" id="KW-1185">Reference proteome</keyword>
<organism evidence="8">
    <name type="scientific">Musca domestica</name>
    <name type="common">House fly</name>
    <dbReference type="NCBI Taxonomy" id="7370"/>
    <lineage>
        <taxon>Eukaryota</taxon>
        <taxon>Metazoa</taxon>
        <taxon>Ecdysozoa</taxon>
        <taxon>Arthropoda</taxon>
        <taxon>Hexapoda</taxon>
        <taxon>Insecta</taxon>
        <taxon>Pterygota</taxon>
        <taxon>Neoptera</taxon>
        <taxon>Endopterygota</taxon>
        <taxon>Diptera</taxon>
        <taxon>Brachycera</taxon>
        <taxon>Muscomorpha</taxon>
        <taxon>Muscoidea</taxon>
        <taxon>Muscidae</taxon>
        <taxon>Musca</taxon>
    </lineage>
</organism>
<keyword evidence="2" id="KW-0479">Metal-binding</keyword>
<dbReference type="InterPro" id="IPR001424">
    <property type="entry name" value="SOD_Cu_Zn_dom"/>
</dbReference>
<evidence type="ECO:0000256" key="1">
    <source>
        <dbReference type="ARBA" id="ARBA00012682"/>
    </source>
</evidence>
<dbReference type="PANTHER" id="PTHR10003">
    <property type="entry name" value="SUPEROXIDE DISMUTASE CU-ZN -RELATED"/>
    <property type="match status" value="1"/>
</dbReference>
<dbReference type="InterPro" id="IPR024134">
    <property type="entry name" value="SOD_Cu/Zn_/chaperone"/>
</dbReference>
<dbReference type="EnsemblMetazoa" id="MDOA016663-RA">
    <property type="protein sequence ID" value="MDOA016663-PA"/>
    <property type="gene ID" value="MDOA016663"/>
</dbReference>
<evidence type="ECO:0000313" key="10">
    <source>
        <dbReference type="RefSeq" id="XP_011293071.1"/>
    </source>
</evidence>
<keyword evidence="5" id="KW-0560">Oxidoreductase</keyword>
<dbReference type="GO" id="GO:0004784">
    <property type="term" value="F:superoxide dismutase activity"/>
    <property type="evidence" value="ECO:0007669"/>
    <property type="project" value="UniProtKB-EC"/>
</dbReference>
<evidence type="ECO:0000256" key="2">
    <source>
        <dbReference type="ARBA" id="ARBA00022723"/>
    </source>
</evidence>
<dbReference type="SUPFAM" id="SSF49329">
    <property type="entry name" value="Cu,Zn superoxide dismutase-like"/>
    <property type="match status" value="1"/>
</dbReference>
<dbReference type="InterPro" id="IPR036423">
    <property type="entry name" value="SOD-like_Cu/Zn_dom_sf"/>
</dbReference>
<dbReference type="Proteomes" id="UP001652621">
    <property type="component" value="Unplaced"/>
</dbReference>
<dbReference type="AlphaFoldDB" id="A0A1I8NKK6"/>
<evidence type="ECO:0000313" key="8">
    <source>
        <dbReference type="EnsemblMetazoa" id="MDOA016663-PA"/>
    </source>
</evidence>
<dbReference type="OrthoDB" id="2015551at2759"/>
<reference evidence="10" key="2">
    <citation type="submission" date="2025-04" db="UniProtKB">
        <authorList>
            <consortium name="RefSeq"/>
        </authorList>
    </citation>
    <scope>IDENTIFICATION</scope>
    <source>
        <strain evidence="10">Aabys</strain>
    </source>
</reference>
<evidence type="ECO:0000256" key="4">
    <source>
        <dbReference type="ARBA" id="ARBA00022862"/>
    </source>
</evidence>